<organism evidence="2 3">
    <name type="scientific">Durusdinium trenchii</name>
    <dbReference type="NCBI Taxonomy" id="1381693"/>
    <lineage>
        <taxon>Eukaryota</taxon>
        <taxon>Sar</taxon>
        <taxon>Alveolata</taxon>
        <taxon>Dinophyceae</taxon>
        <taxon>Suessiales</taxon>
        <taxon>Symbiodiniaceae</taxon>
        <taxon>Durusdinium</taxon>
    </lineage>
</organism>
<feature type="region of interest" description="Disordered" evidence="1">
    <location>
        <begin position="1"/>
        <end position="55"/>
    </location>
</feature>
<feature type="region of interest" description="Disordered" evidence="1">
    <location>
        <begin position="134"/>
        <end position="165"/>
    </location>
</feature>
<dbReference type="Proteomes" id="UP001642484">
    <property type="component" value="Unassembled WGS sequence"/>
</dbReference>
<evidence type="ECO:0008006" key="4">
    <source>
        <dbReference type="Google" id="ProtNLM"/>
    </source>
</evidence>
<dbReference type="EMBL" id="CAXAMN010021740">
    <property type="protein sequence ID" value="CAK9062916.1"/>
    <property type="molecule type" value="Genomic_DNA"/>
</dbReference>
<keyword evidence="3" id="KW-1185">Reference proteome</keyword>
<proteinExistence type="predicted"/>
<sequence length="508" mass="56098">MGCLESRASSHGTHGRIPPKPTEGLDDDDLGWLTGGDKSPVTPARALASTNRNSGYREDAPLTVRVQIELEGGWKDCSTDEMRAICRQLAKGEVVFQIHARGQNYQVDFSRAEGGGTQTNISTGKARRLRILDAGEEEPVPEEDVAVGSGDAPESTPAPGADEGADALGMMDAAASAPVSPEVALQKSYGPQSKRGGASMHPYKVLEGNEHAKKCFAKFEENEARLCGEWAVFYHSYSFAALIYEVHAAVGSVLFRFRSQYATLPRILMHEFKETPDISYLMKRFNEEFAENKRDHHPDFRRVGLSVMCSLASTGPEACVAMVFIAGYSCKDLSFRSVLENLLESCYVPRAKVRKLADEIIAMSEKHGLDVSQFGGKACQSGKAGHLMQLFIKRKLVDKLVYAAKPYGPVDEERMPISQWLDSNKSTQVGQARVLAHPKYFMQANCVRMFVASADPTFHRNRQAFQDELIRKLSLILAEPSLRERAATGIYGGMLPSWWTAEDQRKHA</sequence>
<reference evidence="2 3" key="1">
    <citation type="submission" date="2024-02" db="EMBL/GenBank/DDBJ databases">
        <authorList>
            <person name="Chen Y."/>
            <person name="Shah S."/>
            <person name="Dougan E. K."/>
            <person name="Thang M."/>
            <person name="Chan C."/>
        </authorList>
    </citation>
    <scope>NUCLEOTIDE SEQUENCE [LARGE SCALE GENOMIC DNA]</scope>
</reference>
<feature type="compositionally biased region" description="Acidic residues" evidence="1">
    <location>
        <begin position="134"/>
        <end position="145"/>
    </location>
</feature>
<evidence type="ECO:0000313" key="2">
    <source>
        <dbReference type="EMBL" id="CAK9062916.1"/>
    </source>
</evidence>
<name>A0ABP0NHC7_9DINO</name>
<evidence type="ECO:0000256" key="1">
    <source>
        <dbReference type="SAM" id="MobiDB-lite"/>
    </source>
</evidence>
<accession>A0ABP0NHC7</accession>
<gene>
    <name evidence="2" type="ORF">CCMP2556_LOCUS30941</name>
</gene>
<comment type="caution">
    <text evidence="2">The sequence shown here is derived from an EMBL/GenBank/DDBJ whole genome shotgun (WGS) entry which is preliminary data.</text>
</comment>
<protein>
    <recommendedName>
        <fullName evidence="4">WWE domain-containing protein</fullName>
    </recommendedName>
</protein>
<evidence type="ECO:0000313" key="3">
    <source>
        <dbReference type="Proteomes" id="UP001642484"/>
    </source>
</evidence>